<accession>A0A929QT39</accession>
<proteinExistence type="predicted"/>
<organism evidence="1 2">
    <name type="scientific">Abiotrophia defectiva</name>
    <name type="common">Streptococcus defectivus</name>
    <dbReference type="NCBI Taxonomy" id="46125"/>
    <lineage>
        <taxon>Bacteria</taxon>
        <taxon>Bacillati</taxon>
        <taxon>Bacillota</taxon>
        <taxon>Bacilli</taxon>
        <taxon>Lactobacillales</taxon>
        <taxon>Aerococcaceae</taxon>
        <taxon>Abiotrophia</taxon>
    </lineage>
</organism>
<reference evidence="1" key="1">
    <citation type="submission" date="2020-04" db="EMBL/GenBank/DDBJ databases">
        <title>Deep metagenomics examines the oral microbiome during advanced dental caries in children, revealing novel taxa and co-occurrences with host molecules.</title>
        <authorList>
            <person name="Baker J.L."/>
            <person name="Morton J.T."/>
            <person name="Dinis M."/>
            <person name="Alvarez R."/>
            <person name="Tran N.C."/>
            <person name="Knight R."/>
            <person name="Edlund A."/>
        </authorList>
    </citation>
    <scope>NUCLEOTIDE SEQUENCE</scope>
    <source>
        <strain evidence="1">JCVI_23_bin.16</strain>
    </source>
</reference>
<comment type="caution">
    <text evidence="1">The sequence shown here is derived from an EMBL/GenBank/DDBJ whole genome shotgun (WGS) entry which is preliminary data.</text>
</comment>
<evidence type="ECO:0000313" key="2">
    <source>
        <dbReference type="Proteomes" id="UP000757900"/>
    </source>
</evidence>
<gene>
    <name evidence="1" type="ORF">HXK00_00330</name>
</gene>
<evidence type="ECO:0000313" key="1">
    <source>
        <dbReference type="EMBL" id="MBF0934072.1"/>
    </source>
</evidence>
<sequence>MPLKPWEKWESEVQDALGLRGTVSSGSKFYDISDGVGTDYDSDFRLMADAKCTEKGSYSIKWDFMSQWVEKAAQHGTRFILPIRFNNGKGLNTDYVALSFDDFCEIEKAAKSEFTSDEIDLIEKIISVAPEETKRTLTSIVKKMK</sequence>
<name>A0A929QT39_ABIDE</name>
<dbReference type="Proteomes" id="UP000757900">
    <property type="component" value="Unassembled WGS sequence"/>
</dbReference>
<dbReference type="EMBL" id="JABZFV010000001">
    <property type="protein sequence ID" value="MBF0934072.1"/>
    <property type="molecule type" value="Genomic_DNA"/>
</dbReference>
<protein>
    <submittedName>
        <fullName evidence="1">Uncharacterized protein</fullName>
    </submittedName>
</protein>
<dbReference type="AlphaFoldDB" id="A0A929QT39"/>